<sequence>MTDELRTARLLLRRWSKDDRKPFAGMNADPEVMRFFPAPLTREQSDALVDRIEAHFEDHGFGLWALEARGNFAGFTGIQWTVLDHLDSELEVGWRLARWAWGHGWATEAGRCCPATWPGRGRAGRQRHSSAQPGFLAGHATPGHDIRARV</sequence>
<evidence type="ECO:0000313" key="3">
    <source>
        <dbReference type="EMBL" id="MDT0264207.1"/>
    </source>
</evidence>
<dbReference type="Proteomes" id="UP001183176">
    <property type="component" value="Unassembled WGS sequence"/>
</dbReference>
<organism evidence="3 4">
    <name type="scientific">Jatrophihabitans lederbergiae</name>
    <dbReference type="NCBI Taxonomy" id="3075547"/>
    <lineage>
        <taxon>Bacteria</taxon>
        <taxon>Bacillati</taxon>
        <taxon>Actinomycetota</taxon>
        <taxon>Actinomycetes</taxon>
        <taxon>Jatrophihabitantales</taxon>
        <taxon>Jatrophihabitantaceae</taxon>
        <taxon>Jatrophihabitans</taxon>
    </lineage>
</organism>
<proteinExistence type="predicted"/>
<comment type="caution">
    <text evidence="3">The sequence shown here is derived from an EMBL/GenBank/DDBJ whole genome shotgun (WGS) entry which is preliminary data.</text>
</comment>
<evidence type="ECO:0000313" key="4">
    <source>
        <dbReference type="Proteomes" id="UP001183176"/>
    </source>
</evidence>
<keyword evidence="4" id="KW-1185">Reference proteome</keyword>
<dbReference type="InterPro" id="IPR016181">
    <property type="entry name" value="Acyl_CoA_acyltransferase"/>
</dbReference>
<feature type="region of interest" description="Disordered" evidence="1">
    <location>
        <begin position="119"/>
        <end position="150"/>
    </location>
</feature>
<accession>A0ABU2JGT6</accession>
<name>A0ABU2JGT6_9ACTN</name>
<dbReference type="Pfam" id="PF13302">
    <property type="entry name" value="Acetyltransf_3"/>
    <property type="match status" value="1"/>
</dbReference>
<dbReference type="RefSeq" id="WP_311425347.1">
    <property type="nucleotide sequence ID" value="NZ_JAVREH010000077.1"/>
</dbReference>
<dbReference type="InterPro" id="IPR000182">
    <property type="entry name" value="GNAT_dom"/>
</dbReference>
<dbReference type="SUPFAM" id="SSF55729">
    <property type="entry name" value="Acyl-CoA N-acyltransferases (Nat)"/>
    <property type="match status" value="1"/>
</dbReference>
<dbReference type="Gene3D" id="3.40.630.30">
    <property type="match status" value="1"/>
</dbReference>
<dbReference type="EMBL" id="JAVREH010000077">
    <property type="protein sequence ID" value="MDT0264207.1"/>
    <property type="molecule type" value="Genomic_DNA"/>
</dbReference>
<evidence type="ECO:0000256" key="1">
    <source>
        <dbReference type="SAM" id="MobiDB-lite"/>
    </source>
</evidence>
<dbReference type="InterPro" id="IPR051531">
    <property type="entry name" value="N-acetyltransferase"/>
</dbReference>
<feature type="domain" description="N-acetyltransferase" evidence="2">
    <location>
        <begin position="9"/>
        <end position="113"/>
    </location>
</feature>
<evidence type="ECO:0000259" key="2">
    <source>
        <dbReference type="Pfam" id="PF13302"/>
    </source>
</evidence>
<gene>
    <name evidence="3" type="ORF">RM423_22830</name>
</gene>
<protein>
    <submittedName>
        <fullName evidence="3">GNAT family N-acetyltransferase</fullName>
    </submittedName>
</protein>
<dbReference type="PANTHER" id="PTHR43792:SF1">
    <property type="entry name" value="N-ACETYLTRANSFERASE DOMAIN-CONTAINING PROTEIN"/>
    <property type="match status" value="1"/>
</dbReference>
<dbReference type="PANTHER" id="PTHR43792">
    <property type="entry name" value="GNAT FAMILY, PUTATIVE (AFU_ORTHOLOGUE AFUA_3G00765)-RELATED-RELATED"/>
    <property type="match status" value="1"/>
</dbReference>
<reference evidence="4" key="1">
    <citation type="submission" date="2023-07" db="EMBL/GenBank/DDBJ databases">
        <title>30 novel species of actinomycetes from the DSMZ collection.</title>
        <authorList>
            <person name="Nouioui I."/>
        </authorList>
    </citation>
    <scope>NUCLEOTIDE SEQUENCE [LARGE SCALE GENOMIC DNA]</scope>
    <source>
        <strain evidence="4">DSM 44399</strain>
    </source>
</reference>